<keyword evidence="2" id="KW-1185">Reference proteome</keyword>
<dbReference type="EMBL" id="JAKKPZ010000006">
    <property type="protein sequence ID" value="KAI1720067.1"/>
    <property type="molecule type" value="Genomic_DNA"/>
</dbReference>
<evidence type="ECO:0000313" key="1">
    <source>
        <dbReference type="EMBL" id="KAI1720067.1"/>
    </source>
</evidence>
<accession>A0AAD4N9P3</accession>
<protein>
    <submittedName>
        <fullName evidence="1">Uncharacterized protein</fullName>
    </submittedName>
</protein>
<dbReference type="AlphaFoldDB" id="A0AAD4N9P3"/>
<comment type="caution">
    <text evidence="1">The sequence shown here is derived from an EMBL/GenBank/DDBJ whole genome shotgun (WGS) entry which is preliminary data.</text>
</comment>
<evidence type="ECO:0000313" key="2">
    <source>
        <dbReference type="Proteomes" id="UP001201812"/>
    </source>
</evidence>
<dbReference type="Proteomes" id="UP001201812">
    <property type="component" value="Unassembled WGS sequence"/>
</dbReference>
<proteinExistence type="predicted"/>
<reference evidence="1" key="1">
    <citation type="submission" date="2022-01" db="EMBL/GenBank/DDBJ databases">
        <title>Genome Sequence Resource for Two Populations of Ditylenchus destructor, the Migratory Endoparasitic Phytonematode.</title>
        <authorList>
            <person name="Zhang H."/>
            <person name="Lin R."/>
            <person name="Xie B."/>
        </authorList>
    </citation>
    <scope>NUCLEOTIDE SEQUENCE</scope>
    <source>
        <strain evidence="1">BazhouSP</strain>
    </source>
</reference>
<name>A0AAD4N9P3_9BILA</name>
<gene>
    <name evidence="1" type="ORF">DdX_05437</name>
</gene>
<organism evidence="1 2">
    <name type="scientific">Ditylenchus destructor</name>
    <dbReference type="NCBI Taxonomy" id="166010"/>
    <lineage>
        <taxon>Eukaryota</taxon>
        <taxon>Metazoa</taxon>
        <taxon>Ecdysozoa</taxon>
        <taxon>Nematoda</taxon>
        <taxon>Chromadorea</taxon>
        <taxon>Rhabditida</taxon>
        <taxon>Tylenchina</taxon>
        <taxon>Tylenchomorpha</taxon>
        <taxon>Sphaerularioidea</taxon>
        <taxon>Anguinidae</taxon>
        <taxon>Anguininae</taxon>
        <taxon>Ditylenchus</taxon>
    </lineage>
</organism>
<sequence length="101" mass="11582">MPFTCVKLVTTLYGFHYKLTGRQMQNGGGPINEELLRPLLHLQLRKYRFGTRHPSFSVALDGGQSPLVLTTRPFFMTQCGWPSPHPRAFYCPAKKEHHQGR</sequence>